<dbReference type="AlphaFoldDB" id="N1QIJ7"/>
<organism evidence="1 2">
    <name type="scientific">Sphaerulina musiva (strain SO2202)</name>
    <name type="common">Poplar stem canker fungus</name>
    <name type="synonym">Septoria musiva</name>
    <dbReference type="NCBI Taxonomy" id="692275"/>
    <lineage>
        <taxon>Eukaryota</taxon>
        <taxon>Fungi</taxon>
        <taxon>Dikarya</taxon>
        <taxon>Ascomycota</taxon>
        <taxon>Pezizomycotina</taxon>
        <taxon>Dothideomycetes</taxon>
        <taxon>Dothideomycetidae</taxon>
        <taxon>Mycosphaerellales</taxon>
        <taxon>Mycosphaerellaceae</taxon>
        <taxon>Sphaerulina</taxon>
    </lineage>
</organism>
<protein>
    <submittedName>
        <fullName evidence="1">Uncharacterized protein</fullName>
    </submittedName>
</protein>
<name>N1QIJ7_SPHMS</name>
<reference evidence="1 2" key="1">
    <citation type="journal article" date="2012" name="PLoS Pathog.">
        <title>Diverse lifestyles and strategies of plant pathogenesis encoded in the genomes of eighteen Dothideomycetes fungi.</title>
        <authorList>
            <person name="Ohm R.A."/>
            <person name="Feau N."/>
            <person name="Henrissat B."/>
            <person name="Schoch C.L."/>
            <person name="Horwitz B.A."/>
            <person name="Barry K.W."/>
            <person name="Condon B.J."/>
            <person name="Copeland A.C."/>
            <person name="Dhillon B."/>
            <person name="Glaser F."/>
            <person name="Hesse C.N."/>
            <person name="Kosti I."/>
            <person name="LaButti K."/>
            <person name="Lindquist E.A."/>
            <person name="Lucas S."/>
            <person name="Salamov A.A."/>
            <person name="Bradshaw R.E."/>
            <person name="Ciuffetti L."/>
            <person name="Hamelin R.C."/>
            <person name="Kema G.H.J."/>
            <person name="Lawrence C."/>
            <person name="Scott J.A."/>
            <person name="Spatafora J.W."/>
            <person name="Turgeon B.G."/>
            <person name="de Wit P.J.G.M."/>
            <person name="Zhong S."/>
            <person name="Goodwin S.B."/>
            <person name="Grigoriev I.V."/>
        </authorList>
    </citation>
    <scope>NUCLEOTIDE SEQUENCE [LARGE SCALE GENOMIC DNA]</scope>
    <source>
        <strain evidence="1 2">SO2202</strain>
    </source>
</reference>
<keyword evidence="2" id="KW-1185">Reference proteome</keyword>
<accession>N1QIJ7</accession>
<evidence type="ECO:0000313" key="2">
    <source>
        <dbReference type="Proteomes" id="UP000016931"/>
    </source>
</evidence>
<dbReference type="RefSeq" id="XP_016758520.1">
    <property type="nucleotide sequence ID" value="XM_016906234.1"/>
</dbReference>
<gene>
    <name evidence="1" type="ORF">SEPMUDRAFT_150521</name>
</gene>
<dbReference type="EMBL" id="KB456267">
    <property type="protein sequence ID" value="EMF10399.1"/>
    <property type="molecule type" value="Genomic_DNA"/>
</dbReference>
<dbReference type="HOGENOM" id="CLU_2172665_0_0_1"/>
<dbReference type="GeneID" id="27903371"/>
<proteinExistence type="predicted"/>
<sequence length="110" mass="12842">MDAQHQKTNKSAQFACYLREHTYIIEYYILHLSFRAAVPPLYPFVPLPIQRIQAGLPGKQASNKRGRKFLGTTFFFLSFLVTETKGCDKNYLHTYLPYLITNRRLRTAEP</sequence>
<evidence type="ECO:0000313" key="1">
    <source>
        <dbReference type="EMBL" id="EMF10399.1"/>
    </source>
</evidence>
<dbReference type="Proteomes" id="UP000016931">
    <property type="component" value="Unassembled WGS sequence"/>
</dbReference>